<feature type="transmembrane region" description="Helical" evidence="2">
    <location>
        <begin position="163"/>
        <end position="185"/>
    </location>
</feature>
<sequence>MGGICGWKFFGSFGTVQSPLIVRLRGVCLVVLCASLVGLVGMSAPAARADGAAAGGDLTVAQSMGGRELSVIARRAQPGPLRVDVVTHAGTAAGTLTLTATPVDRGGESYSGTVELGSQPGPYSATLQVDQPGPWELTVSDGERTARIPFLVWARVVTPWERAAYGGFTAAGVLLLVALGTAVISKRGWPTLIPVGALIAALTVGVTGAVLSGSAPQPRAAGSLLDPTSGNIGNPYPERDLPLTTNYSRPPVNLAVRTERTATATELQLSLSDSATGRPVDDLLVTDDALVHLMVVGPSGRFWHRHPIRIAPGEYRVELGLTESGDYAVAAEIARRGGGVQLLRSAIHLVGETGSGAADPAPPGTGLTTTEAIAGEPTTLTATFGGTADLQPWLGMLGHLIAVGPLPDGVPVGTAAASVPVWAHAHAMLPLPTLGAQPPDETVAAYGPKVAFTFTFPQPGRYLVWAQAERGYSVMTVPAMVDVRAGAPR</sequence>
<evidence type="ECO:0000313" key="3">
    <source>
        <dbReference type="EMBL" id="APA97888.1"/>
    </source>
</evidence>
<keyword evidence="2" id="KW-0812">Transmembrane</keyword>
<evidence type="ECO:0008006" key="5">
    <source>
        <dbReference type="Google" id="ProtNLM"/>
    </source>
</evidence>
<dbReference type="KEGG" id="nsr:NS506_03839"/>
<keyword evidence="2" id="KW-1133">Transmembrane helix</keyword>
<reference evidence="3 4" key="1">
    <citation type="submission" date="2016-10" db="EMBL/GenBank/DDBJ databases">
        <title>Genome sequence of Nocardia seriolae strain EM150506, isolated from Anguila japonica.</title>
        <authorList>
            <person name="Han H.-J."/>
        </authorList>
    </citation>
    <scope>NUCLEOTIDE SEQUENCE [LARGE SCALE GENOMIC DNA]</scope>
    <source>
        <strain evidence="3 4">EM150506</strain>
    </source>
</reference>
<feature type="transmembrane region" description="Helical" evidence="2">
    <location>
        <begin position="20"/>
        <end position="40"/>
    </location>
</feature>
<evidence type="ECO:0000256" key="2">
    <source>
        <dbReference type="SAM" id="Phobius"/>
    </source>
</evidence>
<organism evidence="3 4">
    <name type="scientific">Nocardia seriolae</name>
    <dbReference type="NCBI Taxonomy" id="37332"/>
    <lineage>
        <taxon>Bacteria</taxon>
        <taxon>Bacillati</taxon>
        <taxon>Actinomycetota</taxon>
        <taxon>Actinomycetes</taxon>
        <taxon>Mycobacteriales</taxon>
        <taxon>Nocardiaceae</taxon>
        <taxon>Nocardia</taxon>
    </lineage>
</organism>
<dbReference type="Proteomes" id="UP000180166">
    <property type="component" value="Chromosome"/>
</dbReference>
<protein>
    <recommendedName>
        <fullName evidence="5">Secreted protein</fullName>
    </recommendedName>
</protein>
<keyword evidence="2" id="KW-0472">Membrane</keyword>
<evidence type="ECO:0000313" key="4">
    <source>
        <dbReference type="Proteomes" id="UP000180166"/>
    </source>
</evidence>
<proteinExistence type="predicted"/>
<dbReference type="EMBL" id="CP017839">
    <property type="protein sequence ID" value="APA97888.1"/>
    <property type="molecule type" value="Genomic_DNA"/>
</dbReference>
<name>A0ABC8AUM4_9NOCA</name>
<feature type="transmembrane region" description="Helical" evidence="2">
    <location>
        <begin position="191"/>
        <end position="211"/>
    </location>
</feature>
<feature type="region of interest" description="Disordered" evidence="1">
    <location>
        <begin position="217"/>
        <end position="244"/>
    </location>
</feature>
<accession>A0ABC8AUM4</accession>
<gene>
    <name evidence="3" type="ORF">NS506_03839</name>
</gene>
<dbReference type="AlphaFoldDB" id="A0ABC8AUM4"/>
<evidence type="ECO:0000256" key="1">
    <source>
        <dbReference type="SAM" id="MobiDB-lite"/>
    </source>
</evidence>